<name>A1K9V2_AZOSB</name>
<keyword evidence="7" id="KW-1185">Reference proteome</keyword>
<keyword evidence="2" id="KW-0479">Metal-binding</keyword>
<feature type="domain" description="Pirin N-terminal" evidence="4">
    <location>
        <begin position="22"/>
        <end position="127"/>
    </location>
</feature>
<dbReference type="CDD" id="cd02909">
    <property type="entry name" value="cupin_pirin_N"/>
    <property type="match status" value="1"/>
</dbReference>
<dbReference type="eggNOG" id="COG1741">
    <property type="taxonomic scope" value="Bacteria"/>
</dbReference>
<dbReference type="RefSeq" id="WP_011766716.1">
    <property type="nucleotide sequence ID" value="NC_008702.1"/>
</dbReference>
<dbReference type="InterPro" id="IPR014710">
    <property type="entry name" value="RmlC-like_jellyroll"/>
</dbReference>
<dbReference type="KEGG" id="azo:azo2991"/>
<evidence type="ECO:0000259" key="5">
    <source>
        <dbReference type="Pfam" id="PF05726"/>
    </source>
</evidence>
<evidence type="ECO:0000256" key="2">
    <source>
        <dbReference type="PIRSR" id="PIRSR006232-1"/>
    </source>
</evidence>
<dbReference type="Gene3D" id="2.60.120.10">
    <property type="entry name" value="Jelly Rolls"/>
    <property type="match status" value="2"/>
</dbReference>
<accession>A1K9V2</accession>
<dbReference type="Proteomes" id="UP000002588">
    <property type="component" value="Chromosome"/>
</dbReference>
<dbReference type="InterPro" id="IPR003829">
    <property type="entry name" value="Pirin_N_dom"/>
</dbReference>
<gene>
    <name evidence="6" type="ordered locus">azo2991</name>
</gene>
<proteinExistence type="inferred from homology"/>
<dbReference type="STRING" id="62928.azo2991"/>
<protein>
    <recommendedName>
        <fullName evidence="8">Quercetin 2,3-dioxygenase</fullName>
    </recommendedName>
</protein>
<feature type="binding site" evidence="2">
    <location>
        <position position="61"/>
    </location>
    <ligand>
        <name>Fe cation</name>
        <dbReference type="ChEBI" id="CHEBI:24875"/>
    </ligand>
</feature>
<dbReference type="GO" id="GO:0046872">
    <property type="term" value="F:metal ion binding"/>
    <property type="evidence" value="ECO:0007669"/>
    <property type="project" value="UniProtKB-KW"/>
</dbReference>
<feature type="binding site" evidence="2">
    <location>
        <position position="107"/>
    </location>
    <ligand>
        <name>Fe cation</name>
        <dbReference type="ChEBI" id="CHEBI:24875"/>
    </ligand>
</feature>
<comment type="similarity">
    <text evidence="1 3">Belongs to the pirin family.</text>
</comment>
<evidence type="ECO:0000259" key="4">
    <source>
        <dbReference type="Pfam" id="PF02678"/>
    </source>
</evidence>
<evidence type="ECO:0000313" key="6">
    <source>
        <dbReference type="EMBL" id="CAL95607.1"/>
    </source>
</evidence>
<sequence length="298" mass="31767">MKRILGVYAAPRSHWVGDGFPVRSLFDYRSHGRQLSPFLLLDHAGPAVFEPTAAQRGVGAHPHRGFETVTLVYHGEVAHRDSTGQGGLIGPGDVQWMTAGAGILHEEFHGRGFARRGGELEMVQLWVNLPARDKMTAPGYQAITAAQIPVVELANGAGSARIVAGELDGRRGPAHTFTPLAVWDLRLNAGGYVELPVPEGWTGAVVVLRGTLQVNGKAIVRDGQMAVLDRKGEGVALEANNDALVLLLAGEPIDEPIAGHGPFVMNNVDEINQAIDDYSAGRFGRLDPQPRPAAEPAA</sequence>
<dbReference type="InterPro" id="IPR011051">
    <property type="entry name" value="RmlC_Cupin_sf"/>
</dbReference>
<feature type="binding site" evidence="2">
    <location>
        <position position="63"/>
    </location>
    <ligand>
        <name>Fe cation</name>
        <dbReference type="ChEBI" id="CHEBI:24875"/>
    </ligand>
</feature>
<dbReference type="PANTHER" id="PTHR43594">
    <property type="entry name" value="QUERCETIN 2,3-DIOXYGENASE"/>
    <property type="match status" value="1"/>
</dbReference>
<dbReference type="InterPro" id="IPR008778">
    <property type="entry name" value="Pirin_C_dom"/>
</dbReference>
<dbReference type="EMBL" id="AM406670">
    <property type="protein sequence ID" value="CAL95607.1"/>
    <property type="molecule type" value="Genomic_DNA"/>
</dbReference>
<dbReference type="HOGENOM" id="CLU_045717_5_1_4"/>
<evidence type="ECO:0000313" key="7">
    <source>
        <dbReference type="Proteomes" id="UP000002588"/>
    </source>
</evidence>
<evidence type="ECO:0000256" key="3">
    <source>
        <dbReference type="RuleBase" id="RU003457"/>
    </source>
</evidence>
<keyword evidence="2" id="KW-0408">Iron</keyword>
<reference evidence="6 7" key="1">
    <citation type="journal article" date="2006" name="Nat. Biotechnol.">
        <title>Complete genome of the mutualistic, N2-fixing grass endophyte Azoarcus sp. strain BH72.</title>
        <authorList>
            <person name="Krause A."/>
            <person name="Ramakumar A."/>
            <person name="Bartels D."/>
            <person name="Battistoni F."/>
            <person name="Bekel T."/>
            <person name="Boch J."/>
            <person name="Boehm M."/>
            <person name="Friedrich F."/>
            <person name="Hurek T."/>
            <person name="Krause L."/>
            <person name="Linke B."/>
            <person name="McHardy A.C."/>
            <person name="Sarkar A."/>
            <person name="Schneiker S."/>
            <person name="Syed A.A."/>
            <person name="Thauer R."/>
            <person name="Vorhoelter F.-J."/>
            <person name="Weidner S."/>
            <person name="Puehler A."/>
            <person name="Reinhold-Hurek B."/>
            <person name="Kaiser O."/>
            <person name="Goesmann A."/>
        </authorList>
    </citation>
    <scope>NUCLEOTIDE SEQUENCE [LARGE SCALE GENOMIC DNA]</scope>
    <source>
        <strain evidence="6 7">BH72</strain>
    </source>
</reference>
<dbReference type="Pfam" id="PF02678">
    <property type="entry name" value="Pirin"/>
    <property type="match status" value="1"/>
</dbReference>
<dbReference type="SUPFAM" id="SSF51182">
    <property type="entry name" value="RmlC-like cupins"/>
    <property type="match status" value="1"/>
</dbReference>
<feature type="binding site" evidence="2">
    <location>
        <position position="105"/>
    </location>
    <ligand>
        <name>Fe cation</name>
        <dbReference type="ChEBI" id="CHEBI:24875"/>
    </ligand>
</feature>
<dbReference type="Pfam" id="PF05726">
    <property type="entry name" value="Pirin_C"/>
    <property type="match status" value="1"/>
</dbReference>
<organism evidence="6 7">
    <name type="scientific">Azoarcus sp. (strain BH72)</name>
    <dbReference type="NCBI Taxonomy" id="418699"/>
    <lineage>
        <taxon>Bacteria</taxon>
        <taxon>Pseudomonadati</taxon>
        <taxon>Pseudomonadota</taxon>
        <taxon>Betaproteobacteria</taxon>
        <taxon>Rhodocyclales</taxon>
        <taxon>Zoogloeaceae</taxon>
        <taxon>Azoarcus</taxon>
    </lineage>
</organism>
<dbReference type="PIRSF" id="PIRSF006232">
    <property type="entry name" value="Pirin"/>
    <property type="match status" value="1"/>
</dbReference>
<evidence type="ECO:0000256" key="1">
    <source>
        <dbReference type="ARBA" id="ARBA00008416"/>
    </source>
</evidence>
<evidence type="ECO:0008006" key="8">
    <source>
        <dbReference type="Google" id="ProtNLM"/>
    </source>
</evidence>
<dbReference type="InterPro" id="IPR053186">
    <property type="entry name" value="QDO-related"/>
</dbReference>
<comment type="cofactor">
    <cofactor evidence="2">
        <name>Fe cation</name>
        <dbReference type="ChEBI" id="CHEBI:24875"/>
    </cofactor>
    <text evidence="2">Binds 1 Fe cation per subunit.</text>
</comment>
<dbReference type="CDD" id="cd02247">
    <property type="entry name" value="cupin_pirin_C"/>
    <property type="match status" value="1"/>
</dbReference>
<dbReference type="AlphaFoldDB" id="A1K9V2"/>
<dbReference type="InterPro" id="IPR012093">
    <property type="entry name" value="Pirin"/>
</dbReference>
<dbReference type="PANTHER" id="PTHR43594:SF1">
    <property type="entry name" value="QUERCETIN 2,3-DIOXYGENASE PA2418-RELATED"/>
    <property type="match status" value="1"/>
</dbReference>
<feature type="domain" description="Pirin C-terminal" evidence="5">
    <location>
        <begin position="182"/>
        <end position="284"/>
    </location>
</feature>